<evidence type="ECO:0000313" key="1">
    <source>
        <dbReference type="EMBL" id="SVA98600.1"/>
    </source>
</evidence>
<sequence length="36" mass="3906">MSEKHEFSPLIFSILKVHYSSDSGNKNSTPAGGRIA</sequence>
<dbReference type="AlphaFoldDB" id="A0A382AAN4"/>
<gene>
    <name evidence="1" type="ORF">METZ01_LOCUS151454</name>
</gene>
<name>A0A382AAN4_9ZZZZ</name>
<protein>
    <submittedName>
        <fullName evidence="1">Uncharacterized protein</fullName>
    </submittedName>
</protein>
<proteinExistence type="predicted"/>
<reference evidence="1" key="1">
    <citation type="submission" date="2018-05" db="EMBL/GenBank/DDBJ databases">
        <authorList>
            <person name="Lanie J.A."/>
            <person name="Ng W.-L."/>
            <person name="Kazmierczak K.M."/>
            <person name="Andrzejewski T.M."/>
            <person name="Davidsen T.M."/>
            <person name="Wayne K.J."/>
            <person name="Tettelin H."/>
            <person name="Glass J.I."/>
            <person name="Rusch D."/>
            <person name="Podicherti R."/>
            <person name="Tsui H.-C.T."/>
            <person name="Winkler M.E."/>
        </authorList>
    </citation>
    <scope>NUCLEOTIDE SEQUENCE</scope>
</reference>
<organism evidence="1">
    <name type="scientific">marine metagenome</name>
    <dbReference type="NCBI Taxonomy" id="408172"/>
    <lineage>
        <taxon>unclassified sequences</taxon>
        <taxon>metagenomes</taxon>
        <taxon>ecological metagenomes</taxon>
    </lineage>
</organism>
<accession>A0A382AAN4</accession>
<dbReference type="EMBL" id="UINC01024616">
    <property type="protein sequence ID" value="SVA98600.1"/>
    <property type="molecule type" value="Genomic_DNA"/>
</dbReference>